<dbReference type="AlphaFoldDB" id="F0YMK9"/>
<dbReference type="RefSeq" id="XP_009041663.1">
    <property type="nucleotide sequence ID" value="XM_009043415.1"/>
</dbReference>
<dbReference type="KEGG" id="aaf:AURANDRAFT_72688"/>
<dbReference type="EMBL" id="GL833165">
    <property type="protein sequence ID" value="EGB03661.1"/>
    <property type="molecule type" value="Genomic_DNA"/>
</dbReference>
<dbReference type="Proteomes" id="UP000002729">
    <property type="component" value="Unassembled WGS sequence"/>
</dbReference>
<gene>
    <name evidence="3" type="ORF">AURANDRAFT_72688</name>
</gene>
<protein>
    <submittedName>
        <fullName evidence="3">Uncharacterized protein</fullName>
    </submittedName>
</protein>
<feature type="transmembrane region" description="Helical" evidence="2">
    <location>
        <begin position="74"/>
        <end position="94"/>
    </location>
</feature>
<keyword evidence="2" id="KW-0472">Membrane</keyword>
<dbReference type="InParanoid" id="F0YMK9"/>
<dbReference type="Pfam" id="PF14922">
    <property type="entry name" value="FWWh"/>
    <property type="match status" value="1"/>
</dbReference>
<evidence type="ECO:0000313" key="3">
    <source>
        <dbReference type="EMBL" id="EGB03661.1"/>
    </source>
</evidence>
<evidence type="ECO:0000313" key="4">
    <source>
        <dbReference type="Proteomes" id="UP000002729"/>
    </source>
</evidence>
<keyword evidence="2" id="KW-1133">Transmembrane helix</keyword>
<keyword evidence="4" id="KW-1185">Reference proteome</keyword>
<comment type="similarity">
    <text evidence="1">Belongs to the FAM227 family.</text>
</comment>
<accession>F0YMK9</accession>
<organism evidence="4">
    <name type="scientific">Aureococcus anophagefferens</name>
    <name type="common">Harmful bloom alga</name>
    <dbReference type="NCBI Taxonomy" id="44056"/>
    <lineage>
        <taxon>Eukaryota</taxon>
        <taxon>Sar</taxon>
        <taxon>Stramenopiles</taxon>
        <taxon>Ochrophyta</taxon>
        <taxon>Pelagophyceae</taxon>
        <taxon>Pelagomonadales</taxon>
        <taxon>Pelagomonadaceae</taxon>
        <taxon>Aureococcus</taxon>
    </lineage>
</organism>
<dbReference type="GeneID" id="20228828"/>
<evidence type="ECO:0000256" key="1">
    <source>
        <dbReference type="ARBA" id="ARBA00008666"/>
    </source>
</evidence>
<keyword evidence="2" id="KW-0812">Transmembrane</keyword>
<proteinExistence type="inferred from homology"/>
<name>F0YMK9_AURAN</name>
<sequence>MYGAQSYILQHSKICLHSVVQTLDHNCRACRLADSFWWFQICVIEPRDRGVDLNELNKSIDPNQRVQRQHKDFVLGRFYEAMAYSVLLILAAAYPRRRDHFLEDQPLKLHIIKTCAEWTIGIQPRDLNESHWIVKGESNGDRKHGVLPKAKTLFVSSRRSVVDRKIKRAIRAAPKPMPVEYLLSNSGVLRRNAMDEYARQRQDATKAISFFNRERYSFS</sequence>
<dbReference type="InterPro" id="IPR029417">
    <property type="entry name" value="FAM227"/>
</dbReference>
<evidence type="ECO:0000256" key="2">
    <source>
        <dbReference type="SAM" id="Phobius"/>
    </source>
</evidence>
<reference evidence="3 4" key="1">
    <citation type="journal article" date="2011" name="Proc. Natl. Acad. Sci. U.S.A.">
        <title>Niche of harmful alga Aureococcus anophagefferens revealed through ecogenomics.</title>
        <authorList>
            <person name="Gobler C.J."/>
            <person name="Berry D.L."/>
            <person name="Dyhrman S.T."/>
            <person name="Wilhelm S.W."/>
            <person name="Salamov A."/>
            <person name="Lobanov A.V."/>
            <person name="Zhang Y."/>
            <person name="Collier J.L."/>
            <person name="Wurch L.L."/>
            <person name="Kustka A.B."/>
            <person name="Dill B.D."/>
            <person name="Shah M."/>
            <person name="VerBerkmoes N.C."/>
            <person name="Kuo A."/>
            <person name="Terry A."/>
            <person name="Pangilinan J."/>
            <person name="Lindquist E.A."/>
            <person name="Lucas S."/>
            <person name="Paulsen I.T."/>
            <person name="Hattenrath-Lehmann T.K."/>
            <person name="Talmage S.C."/>
            <person name="Walker E.A."/>
            <person name="Koch F."/>
            <person name="Burson A.M."/>
            <person name="Marcoval M.A."/>
            <person name="Tang Y.Z."/>
            <person name="Lecleir G.R."/>
            <person name="Coyne K.J."/>
            <person name="Berg G.M."/>
            <person name="Bertrand E.M."/>
            <person name="Saito M.A."/>
            <person name="Gladyshev V.N."/>
            <person name="Grigoriev I.V."/>
        </authorList>
    </citation>
    <scope>NUCLEOTIDE SEQUENCE [LARGE SCALE GENOMIC DNA]</scope>
    <source>
        <strain evidence="4">CCMP 1984</strain>
    </source>
</reference>